<keyword evidence="2" id="KW-0472">Membrane</keyword>
<proteinExistence type="inferred from homology"/>
<sequence length="572" mass="65858">MINPHITRQTIRIIVILILVILAAYIIYRIIPPTERHIQECQVNIEQRSHYELEVDNRAVAYFADYADSTFTGGSTKKDSIVSRRIYLKGYWVNRLNFLPSCFGRIVTQWRGRPSGIVNLKSDKLHGILRKIFIKIDNELGGLEAQHNELRYYLRIHNVQDYGYNSIAAYEQTVVHRMDSLAKLIKVLRAIKPGNKLRVRQINNYFVGKESCNRLAIYPSAGAILLQTQHKRTPLRIHTRLTPSDALELLKKLSSTPERCSMLAEMSLNAIADSAGFYIGETKGGKPEGYGQRYGRNGSYYEGHWVKGMRDGFGFYIAPYEYLQAGEWKANVFKGERLTYTAERIYGIDISRHQHEQKGKLYDINWDKLRITHLGTLSNKKIKGRVDYPVSFIYIKSTEGCTVLNAYYATDYKQARVHGVRTGTYHFFSTISPGSAQAEFFLRNSMLSKGDMPPVLDVEPTDWQIKHMGGPEVLFRSVRAWMEKVTKRTGCRPVLYISQSFTKKYLPLAPDLADNYLVWIARYGEYKPDIKLAYWQLSPDGRISGIHGDVDINVFNGYENQYHNFLKKHCVK</sequence>
<reference evidence="3 4" key="1">
    <citation type="submission" date="2011-12" db="EMBL/GenBank/DDBJ databases">
        <title>The Genome Sequence of Prevotella micans F0438.</title>
        <authorList>
            <consortium name="The Broad Institute Genome Sequencing Platform"/>
            <person name="Earl A."/>
            <person name="Ward D."/>
            <person name="Feldgarden M."/>
            <person name="Gevers D."/>
            <person name="Izard J."/>
            <person name="Baranova O.V."/>
            <person name="Blanton J.M."/>
            <person name="Wade W.G."/>
            <person name="Dewhirst F.E."/>
            <person name="Young S.K."/>
            <person name="Zeng Q."/>
            <person name="Gargeya S."/>
            <person name="Fitzgerald M."/>
            <person name="Haas B."/>
            <person name="Abouelleil A."/>
            <person name="Alvarado L."/>
            <person name="Arachchi H.M."/>
            <person name="Berlin A."/>
            <person name="Chapman S.B."/>
            <person name="Gearin G."/>
            <person name="Goldberg J."/>
            <person name="Griggs A."/>
            <person name="Gujja S."/>
            <person name="Hansen M."/>
            <person name="Heiman D."/>
            <person name="Howarth C."/>
            <person name="Larimer J."/>
            <person name="Lui A."/>
            <person name="MacDonald P.J.P."/>
            <person name="McCowen C."/>
            <person name="Montmayeur A."/>
            <person name="Murphy C."/>
            <person name="Neiman D."/>
            <person name="Pearson M."/>
            <person name="Priest M."/>
            <person name="Roberts A."/>
            <person name="Saif S."/>
            <person name="Shea T."/>
            <person name="Sisk P."/>
            <person name="Stolte C."/>
            <person name="Sykes S."/>
            <person name="Wortman J."/>
            <person name="Nusbaum C."/>
            <person name="Birren B."/>
        </authorList>
    </citation>
    <scope>NUCLEOTIDE SEQUENCE [LARGE SCALE GENOMIC DNA]</scope>
    <source>
        <strain evidence="3 4">F0438</strain>
    </source>
</reference>
<evidence type="ECO:0000256" key="2">
    <source>
        <dbReference type="SAM" id="Phobius"/>
    </source>
</evidence>
<organism evidence="3 4">
    <name type="scientific">Prevotella micans F0438</name>
    <dbReference type="NCBI Taxonomy" id="883158"/>
    <lineage>
        <taxon>Bacteria</taxon>
        <taxon>Pseudomonadati</taxon>
        <taxon>Bacteroidota</taxon>
        <taxon>Bacteroidia</taxon>
        <taxon>Bacteroidales</taxon>
        <taxon>Prevotellaceae</taxon>
        <taxon>Prevotella</taxon>
    </lineage>
</organism>
<keyword evidence="2" id="KW-0812">Transmembrane</keyword>
<dbReference type="GO" id="GO:0003796">
    <property type="term" value="F:lysozyme activity"/>
    <property type="evidence" value="ECO:0007669"/>
    <property type="project" value="InterPro"/>
</dbReference>
<feature type="transmembrane region" description="Helical" evidence="2">
    <location>
        <begin position="12"/>
        <end position="31"/>
    </location>
</feature>
<dbReference type="GO" id="GO:0016998">
    <property type="term" value="P:cell wall macromolecule catabolic process"/>
    <property type="evidence" value="ECO:0007669"/>
    <property type="project" value="InterPro"/>
</dbReference>
<dbReference type="EMBL" id="AGWK01000018">
    <property type="protein sequence ID" value="EHO72886.1"/>
    <property type="molecule type" value="Genomic_DNA"/>
</dbReference>
<dbReference type="RefSeq" id="WP_006951700.1">
    <property type="nucleotide sequence ID" value="NZ_JH594521.1"/>
</dbReference>
<keyword evidence="2" id="KW-1133">Transmembrane helix</keyword>
<comment type="caution">
    <text evidence="3">The sequence shown here is derived from an EMBL/GenBank/DDBJ whole genome shotgun (WGS) entry which is preliminary data.</text>
</comment>
<dbReference type="PATRIC" id="fig|883158.3.peg.661"/>
<dbReference type="SUPFAM" id="SSF51445">
    <property type="entry name" value="(Trans)glycosidases"/>
    <property type="match status" value="1"/>
</dbReference>
<dbReference type="Gene3D" id="3.20.20.80">
    <property type="entry name" value="Glycosidases"/>
    <property type="match status" value="1"/>
</dbReference>
<evidence type="ECO:0008006" key="5">
    <source>
        <dbReference type="Google" id="ProtNLM"/>
    </source>
</evidence>
<evidence type="ECO:0000256" key="1">
    <source>
        <dbReference type="ARBA" id="ARBA00010646"/>
    </source>
</evidence>
<evidence type="ECO:0000313" key="3">
    <source>
        <dbReference type="EMBL" id="EHO72886.1"/>
    </source>
</evidence>
<comment type="similarity">
    <text evidence="1">Belongs to the glycosyl hydrolase 25 family.</text>
</comment>
<dbReference type="Pfam" id="PF01183">
    <property type="entry name" value="Glyco_hydro_25"/>
    <property type="match status" value="1"/>
</dbReference>
<accession>H1Q158</accession>
<dbReference type="STRING" id="883158.HMPREF9140_00646"/>
<gene>
    <name evidence="3" type="ORF">HMPREF9140_00646</name>
</gene>
<dbReference type="GO" id="GO:0009253">
    <property type="term" value="P:peptidoglycan catabolic process"/>
    <property type="evidence" value="ECO:0007669"/>
    <property type="project" value="InterPro"/>
</dbReference>
<evidence type="ECO:0000313" key="4">
    <source>
        <dbReference type="Proteomes" id="UP000016023"/>
    </source>
</evidence>
<dbReference type="PANTHER" id="PTHR34135:SF2">
    <property type="entry name" value="LYSOZYME"/>
    <property type="match status" value="1"/>
</dbReference>
<name>H1Q158_9BACT</name>
<dbReference type="PROSITE" id="PS51904">
    <property type="entry name" value="GLYCOSYL_HYDROL_F25_2"/>
    <property type="match status" value="1"/>
</dbReference>
<dbReference type="InterPro" id="IPR002053">
    <property type="entry name" value="Glyco_hydro_25"/>
</dbReference>
<dbReference type="Proteomes" id="UP000016023">
    <property type="component" value="Unassembled WGS sequence"/>
</dbReference>
<keyword evidence="4" id="KW-1185">Reference proteome</keyword>
<dbReference type="GO" id="GO:0016052">
    <property type="term" value="P:carbohydrate catabolic process"/>
    <property type="evidence" value="ECO:0007669"/>
    <property type="project" value="TreeGrafter"/>
</dbReference>
<dbReference type="eggNOG" id="COG3757">
    <property type="taxonomic scope" value="Bacteria"/>
</dbReference>
<dbReference type="HOGENOM" id="CLU_022246_0_0_10"/>
<dbReference type="PANTHER" id="PTHR34135">
    <property type="entry name" value="LYSOZYME"/>
    <property type="match status" value="1"/>
</dbReference>
<dbReference type="InterPro" id="IPR017853">
    <property type="entry name" value="GH"/>
</dbReference>
<dbReference type="SUPFAM" id="SSF82185">
    <property type="entry name" value="Histone H3 K4-specific methyltransferase SET7/9 N-terminal domain"/>
    <property type="match status" value="1"/>
</dbReference>
<protein>
    <recommendedName>
        <fullName evidence="5">Glycosyl hydrolase family 25</fullName>
    </recommendedName>
</protein>
<dbReference type="AlphaFoldDB" id="H1Q158"/>